<dbReference type="EMBL" id="CP074126">
    <property type="protein sequence ID" value="QUS54922.1"/>
    <property type="molecule type" value="Genomic_DNA"/>
</dbReference>
<keyword evidence="1" id="KW-0472">Membrane</keyword>
<evidence type="ECO:0000313" key="3">
    <source>
        <dbReference type="Proteomes" id="UP000680706"/>
    </source>
</evidence>
<organism evidence="2 3">
    <name type="scientific">Pseudovibrio brasiliensis</name>
    <dbReference type="NCBI Taxonomy" id="1898042"/>
    <lineage>
        <taxon>Bacteria</taxon>
        <taxon>Pseudomonadati</taxon>
        <taxon>Pseudomonadota</taxon>
        <taxon>Alphaproteobacteria</taxon>
        <taxon>Hyphomicrobiales</taxon>
        <taxon>Stappiaceae</taxon>
        <taxon>Pseudovibrio</taxon>
    </lineage>
</organism>
<accession>A0ABX8AIL2</accession>
<dbReference type="Proteomes" id="UP000680706">
    <property type="component" value="Chromosome"/>
</dbReference>
<evidence type="ECO:0000256" key="1">
    <source>
        <dbReference type="SAM" id="Phobius"/>
    </source>
</evidence>
<evidence type="ECO:0000313" key="2">
    <source>
        <dbReference type="EMBL" id="QUS54922.1"/>
    </source>
</evidence>
<feature type="transmembrane region" description="Helical" evidence="1">
    <location>
        <begin position="21"/>
        <end position="41"/>
    </location>
</feature>
<reference evidence="2 3" key="1">
    <citation type="journal article" date="2021" name="Angew. Chem. Int. Ed. Engl.">
        <title>A novel family of nonribosomal peptides modulate collective behavior in Pseudovibrio bacteria isolated from marine sponges.</title>
        <authorList>
            <person name="Ioca L.P."/>
            <person name="Dai Y."/>
            <person name="Kunakom S."/>
            <person name="Diaz-Espinosa J."/>
            <person name="Krunic A."/>
            <person name="Crnkovic C.M."/>
            <person name="Orjala J."/>
            <person name="Sanchez L.M."/>
            <person name="Ferreira A.G."/>
            <person name="Berlinck R.G.S."/>
            <person name="Eustaquio A.S."/>
        </authorList>
    </citation>
    <scope>NUCLEOTIDE SEQUENCE [LARGE SCALE GENOMIC DNA]</scope>
    <source>
        <strain evidence="2 3">Ab134</strain>
    </source>
</reference>
<keyword evidence="3" id="KW-1185">Reference proteome</keyword>
<name>A0ABX8AIL2_9HYPH</name>
<keyword evidence="1" id="KW-0812">Transmembrane</keyword>
<sequence length="86" mass="9976">MIRDYLAAIWNGLRFFVEVNLPFSFLLFLLSLIVGGHLISIAHQKSVVWFAISIVVFVFMKVAWWSLLESAWQKKFPSVKIESDDD</sequence>
<gene>
    <name evidence="2" type="ORF">KGB56_16325</name>
</gene>
<feature type="transmembrane region" description="Helical" evidence="1">
    <location>
        <begin position="47"/>
        <end position="68"/>
    </location>
</feature>
<dbReference type="RefSeq" id="WP_075698756.1">
    <property type="nucleotide sequence ID" value="NZ_CP074126.1"/>
</dbReference>
<protein>
    <submittedName>
        <fullName evidence="2">Uncharacterized protein</fullName>
    </submittedName>
</protein>
<keyword evidence="1" id="KW-1133">Transmembrane helix</keyword>
<proteinExistence type="predicted"/>